<dbReference type="RefSeq" id="WP_380718533.1">
    <property type="nucleotide sequence ID" value="NZ_JBHTLK010000002.1"/>
</dbReference>
<keyword evidence="4" id="KW-1185">Reference proteome</keyword>
<evidence type="ECO:0000313" key="3">
    <source>
        <dbReference type="EMBL" id="MFD1145628.1"/>
    </source>
</evidence>
<sequence>MHALRATAADVKRWQLDMDAAEVPKSTRSHRLAVVGSLYAFWAEHGAVTVDPTRFDRRGLTLSSVGDTSRRIVLTATQADRLLSTAAAPRRGRSPLQRLRAVAIVALFTLGLRVGELTTLRREDLHTTRGRRALYVHGKGGKTRVVYLSDLAARALDDYLAERDRHDATATPARLGTVGARRSPLIVTRDGDPLNPRDVWALLRRLAAAAGPLLADLADRMHPHLLRHFYVTAAAEGGADMTDVQADVGHASVDTTNRVYNQAARHPDRSAVDIVEQALRQARATAGRPSADHAPAGHASHLARDSADATLLALRTGLVHRDPVELLHGLQQLDRALVDATMPSADVRTALELVDAALGSADSHDRVVALAIQVRQRLTGSPDT</sequence>
<dbReference type="EMBL" id="JBHTLK010000002">
    <property type="protein sequence ID" value="MFD1145628.1"/>
    <property type="molecule type" value="Genomic_DNA"/>
</dbReference>
<evidence type="ECO:0000256" key="1">
    <source>
        <dbReference type="ARBA" id="ARBA00023172"/>
    </source>
</evidence>
<evidence type="ECO:0000313" key="4">
    <source>
        <dbReference type="Proteomes" id="UP001597168"/>
    </source>
</evidence>
<dbReference type="Gene3D" id="1.10.443.10">
    <property type="entry name" value="Intergrase catalytic core"/>
    <property type="match status" value="1"/>
</dbReference>
<proteinExistence type="predicted"/>
<name>A0ABW3QCV1_9PSEU</name>
<reference evidence="4" key="1">
    <citation type="journal article" date="2019" name="Int. J. Syst. Evol. Microbiol.">
        <title>The Global Catalogue of Microorganisms (GCM) 10K type strain sequencing project: providing services to taxonomists for standard genome sequencing and annotation.</title>
        <authorList>
            <consortium name="The Broad Institute Genomics Platform"/>
            <consortium name="The Broad Institute Genome Sequencing Center for Infectious Disease"/>
            <person name="Wu L."/>
            <person name="Ma J."/>
        </authorList>
    </citation>
    <scope>NUCLEOTIDE SEQUENCE [LARGE SCALE GENOMIC DNA]</scope>
    <source>
        <strain evidence="4">CCUG 60214</strain>
    </source>
</reference>
<accession>A0ABW3QCV1</accession>
<protein>
    <submittedName>
        <fullName evidence="3">Tyrosine-type recombinase/integrase</fullName>
    </submittedName>
</protein>
<dbReference type="PANTHER" id="PTHR30349:SF81">
    <property type="entry name" value="TYROSINE RECOMBINASE XERC"/>
    <property type="match status" value="1"/>
</dbReference>
<feature type="domain" description="Tyr recombinase" evidence="2">
    <location>
        <begin position="69"/>
        <end position="273"/>
    </location>
</feature>
<dbReference type="InterPro" id="IPR002104">
    <property type="entry name" value="Integrase_catalytic"/>
</dbReference>
<dbReference type="Proteomes" id="UP001597168">
    <property type="component" value="Unassembled WGS sequence"/>
</dbReference>
<organism evidence="3 4">
    <name type="scientific">Saccharothrix hoggarensis</name>
    <dbReference type="NCBI Taxonomy" id="913853"/>
    <lineage>
        <taxon>Bacteria</taxon>
        <taxon>Bacillati</taxon>
        <taxon>Actinomycetota</taxon>
        <taxon>Actinomycetes</taxon>
        <taxon>Pseudonocardiales</taxon>
        <taxon>Pseudonocardiaceae</taxon>
        <taxon>Saccharothrix</taxon>
    </lineage>
</organism>
<keyword evidence="1" id="KW-0233">DNA recombination</keyword>
<gene>
    <name evidence="3" type="ORF">ACFQ3T_00650</name>
</gene>
<dbReference type="PROSITE" id="PS51898">
    <property type="entry name" value="TYR_RECOMBINASE"/>
    <property type="match status" value="1"/>
</dbReference>
<evidence type="ECO:0000259" key="2">
    <source>
        <dbReference type="PROSITE" id="PS51898"/>
    </source>
</evidence>
<dbReference type="SUPFAM" id="SSF56349">
    <property type="entry name" value="DNA breaking-rejoining enzymes"/>
    <property type="match status" value="1"/>
</dbReference>
<dbReference type="InterPro" id="IPR050090">
    <property type="entry name" value="Tyrosine_recombinase_XerCD"/>
</dbReference>
<comment type="caution">
    <text evidence="3">The sequence shown here is derived from an EMBL/GenBank/DDBJ whole genome shotgun (WGS) entry which is preliminary data.</text>
</comment>
<dbReference type="Pfam" id="PF00589">
    <property type="entry name" value="Phage_integrase"/>
    <property type="match status" value="1"/>
</dbReference>
<dbReference type="InterPro" id="IPR011010">
    <property type="entry name" value="DNA_brk_join_enz"/>
</dbReference>
<dbReference type="PANTHER" id="PTHR30349">
    <property type="entry name" value="PHAGE INTEGRASE-RELATED"/>
    <property type="match status" value="1"/>
</dbReference>
<dbReference type="InterPro" id="IPR013762">
    <property type="entry name" value="Integrase-like_cat_sf"/>
</dbReference>